<accession>A0AAV8PZC9</accession>
<name>A0AAV8PZC9_ENSVE</name>
<protein>
    <recommendedName>
        <fullName evidence="3">Secreted protein</fullName>
    </recommendedName>
</protein>
<evidence type="ECO:0008006" key="3">
    <source>
        <dbReference type="Google" id="ProtNLM"/>
    </source>
</evidence>
<dbReference type="AlphaFoldDB" id="A0AAV8PZC9"/>
<comment type="caution">
    <text evidence="1">The sequence shown here is derived from an EMBL/GenBank/DDBJ whole genome shotgun (WGS) entry which is preliminary data.</text>
</comment>
<gene>
    <name evidence="1" type="ORF">OPV22_032814</name>
</gene>
<keyword evidence="2" id="KW-1185">Reference proteome</keyword>
<sequence>MYLLLPLLTFSLSPTPLFLPRLLSSPSVSLFNGSRSLSDYEVPIDPACERRRSGRCLLGLTSPSLWAGVVSLSRERDL</sequence>
<reference evidence="1 2" key="1">
    <citation type="submission" date="2022-12" db="EMBL/GenBank/DDBJ databases">
        <title>Chromosome-scale assembly of the Ensete ventricosum genome.</title>
        <authorList>
            <person name="Dussert Y."/>
            <person name="Stocks J."/>
            <person name="Wendawek A."/>
            <person name="Woldeyes F."/>
            <person name="Nichols R.A."/>
            <person name="Borrell J.S."/>
        </authorList>
    </citation>
    <scope>NUCLEOTIDE SEQUENCE [LARGE SCALE GENOMIC DNA]</scope>
    <source>
        <strain evidence="2">cv. Maze</strain>
        <tissue evidence="1">Seeds</tissue>
    </source>
</reference>
<evidence type="ECO:0000313" key="1">
    <source>
        <dbReference type="EMBL" id="KAJ8459888.1"/>
    </source>
</evidence>
<evidence type="ECO:0000313" key="2">
    <source>
        <dbReference type="Proteomes" id="UP001222027"/>
    </source>
</evidence>
<dbReference type="EMBL" id="JAQQAF010000009">
    <property type="protein sequence ID" value="KAJ8459888.1"/>
    <property type="molecule type" value="Genomic_DNA"/>
</dbReference>
<dbReference type="Proteomes" id="UP001222027">
    <property type="component" value="Unassembled WGS sequence"/>
</dbReference>
<organism evidence="1 2">
    <name type="scientific">Ensete ventricosum</name>
    <name type="common">Abyssinian banana</name>
    <name type="synonym">Musa ensete</name>
    <dbReference type="NCBI Taxonomy" id="4639"/>
    <lineage>
        <taxon>Eukaryota</taxon>
        <taxon>Viridiplantae</taxon>
        <taxon>Streptophyta</taxon>
        <taxon>Embryophyta</taxon>
        <taxon>Tracheophyta</taxon>
        <taxon>Spermatophyta</taxon>
        <taxon>Magnoliopsida</taxon>
        <taxon>Liliopsida</taxon>
        <taxon>Zingiberales</taxon>
        <taxon>Musaceae</taxon>
        <taxon>Ensete</taxon>
    </lineage>
</organism>
<proteinExistence type="predicted"/>